<dbReference type="Gene3D" id="3.40.50.150">
    <property type="entry name" value="Vaccinia Virus protein VP39"/>
    <property type="match status" value="1"/>
</dbReference>
<feature type="region of interest" description="Disordered" evidence="3">
    <location>
        <begin position="179"/>
        <end position="200"/>
    </location>
</feature>
<feature type="domain" description="Methyltransferase small" evidence="4">
    <location>
        <begin position="100"/>
        <end position="176"/>
    </location>
</feature>
<gene>
    <name evidence="5" type="ORF">PCOR1329_LOCUS51114</name>
</gene>
<dbReference type="SUPFAM" id="SSF53335">
    <property type="entry name" value="S-adenosyl-L-methionine-dependent methyltransferases"/>
    <property type="match status" value="1"/>
</dbReference>
<dbReference type="InterPro" id="IPR007848">
    <property type="entry name" value="Small_mtfrase_dom"/>
</dbReference>
<keyword evidence="2" id="KW-0808">Transferase</keyword>
<accession>A0ABN9URX9</accession>
<feature type="compositionally biased region" description="Gly residues" evidence="3">
    <location>
        <begin position="188"/>
        <end position="199"/>
    </location>
</feature>
<evidence type="ECO:0000313" key="5">
    <source>
        <dbReference type="EMBL" id="CAK0862779.1"/>
    </source>
</evidence>
<evidence type="ECO:0000256" key="3">
    <source>
        <dbReference type="SAM" id="MobiDB-lite"/>
    </source>
</evidence>
<keyword evidence="1" id="KW-0489">Methyltransferase</keyword>
<sequence length="637" mass="66147">MRLPSTKAALELAVQAVAPLLQPGAGLWLYGAVSEGGLAMRSALAGPAFYNARTVALRGEFVVAAAIRGDSPLRERSLAEFAEQAEIELGGAPLPWRVYPGLFAGGGLDVMTSALLRVLPQPPARARILDFCCGSGSIAAALLQRAAAAGDAGARLHLLDADAVALEVARQGVWEGDRQMSARQAKGAGMGKSRPGGGVPSVEELYEVARGVHEDLDERLLGYTRQFSGEAGASDEAQELGWATAQGASLGSGNSSDIEGMLSNLSTSVSEGISEMRSLEIMACLADSWQVISNIGSIIVNIEALTKACAQPYPQSVEKRTTCASLVTLNLAKWGYLGANICNLISSCPGVFNVEATCALGPIGIFASGSGVANGAATMAGNCKQGLAAPPEGSVSNETMEDLVELEIGGGRRLRTGSGGGAALPDWVGPTDAGASHGTPLGRYAEQLAASSRAMAERGELPTIETVTVDGRELLIPAGASQGEISAVVEAEARRSQDVAPADAPLSSAQKWAIAACVFDTQTMVARFIQAAAFMGFAILDCRKEVFDEFGFGMKKKCVIDIGVMTASLAIASSMISLDIINCPHTLKYMPDNLCASGILQIISSTSYFAVAFASIADACYDLDPNHPEPNTSVRKR</sequence>
<dbReference type="PANTHER" id="PTHR47816">
    <property type="entry name" value="RIBOSOMAL RNA SMALL SUBUNIT METHYLTRANSFERASE C"/>
    <property type="match status" value="1"/>
</dbReference>
<proteinExistence type="predicted"/>
<evidence type="ECO:0000256" key="1">
    <source>
        <dbReference type="ARBA" id="ARBA00022603"/>
    </source>
</evidence>
<dbReference type="Proteomes" id="UP001189429">
    <property type="component" value="Unassembled WGS sequence"/>
</dbReference>
<evidence type="ECO:0000259" key="4">
    <source>
        <dbReference type="Pfam" id="PF05175"/>
    </source>
</evidence>
<keyword evidence="6" id="KW-1185">Reference proteome</keyword>
<dbReference type="EMBL" id="CAUYUJ010016195">
    <property type="protein sequence ID" value="CAK0862779.1"/>
    <property type="molecule type" value="Genomic_DNA"/>
</dbReference>
<organism evidence="5 6">
    <name type="scientific">Prorocentrum cordatum</name>
    <dbReference type="NCBI Taxonomy" id="2364126"/>
    <lineage>
        <taxon>Eukaryota</taxon>
        <taxon>Sar</taxon>
        <taxon>Alveolata</taxon>
        <taxon>Dinophyceae</taxon>
        <taxon>Prorocentrales</taxon>
        <taxon>Prorocentraceae</taxon>
        <taxon>Prorocentrum</taxon>
    </lineage>
</organism>
<evidence type="ECO:0000313" key="6">
    <source>
        <dbReference type="Proteomes" id="UP001189429"/>
    </source>
</evidence>
<evidence type="ECO:0000256" key="2">
    <source>
        <dbReference type="ARBA" id="ARBA00022679"/>
    </source>
</evidence>
<name>A0ABN9URX9_9DINO</name>
<dbReference type="PANTHER" id="PTHR47816:SF4">
    <property type="entry name" value="RIBOSOMAL RNA SMALL SUBUNIT METHYLTRANSFERASE C"/>
    <property type="match status" value="1"/>
</dbReference>
<dbReference type="InterPro" id="IPR046977">
    <property type="entry name" value="RsmC/RlmG"/>
</dbReference>
<comment type="caution">
    <text evidence="5">The sequence shown here is derived from an EMBL/GenBank/DDBJ whole genome shotgun (WGS) entry which is preliminary data.</text>
</comment>
<protein>
    <recommendedName>
        <fullName evidence="4">Methyltransferase small domain-containing protein</fullName>
    </recommendedName>
</protein>
<dbReference type="Pfam" id="PF05175">
    <property type="entry name" value="MTS"/>
    <property type="match status" value="1"/>
</dbReference>
<reference evidence="5" key="1">
    <citation type="submission" date="2023-10" db="EMBL/GenBank/DDBJ databases">
        <authorList>
            <person name="Chen Y."/>
            <person name="Shah S."/>
            <person name="Dougan E. K."/>
            <person name="Thang M."/>
            <person name="Chan C."/>
        </authorList>
    </citation>
    <scope>NUCLEOTIDE SEQUENCE [LARGE SCALE GENOMIC DNA]</scope>
</reference>
<dbReference type="InterPro" id="IPR029063">
    <property type="entry name" value="SAM-dependent_MTases_sf"/>
</dbReference>